<feature type="region of interest" description="Disordered" evidence="1">
    <location>
        <begin position="172"/>
        <end position="195"/>
    </location>
</feature>
<organism evidence="2 3">
    <name type="scientific">Dryococelus australis</name>
    <dbReference type="NCBI Taxonomy" id="614101"/>
    <lineage>
        <taxon>Eukaryota</taxon>
        <taxon>Metazoa</taxon>
        <taxon>Ecdysozoa</taxon>
        <taxon>Arthropoda</taxon>
        <taxon>Hexapoda</taxon>
        <taxon>Insecta</taxon>
        <taxon>Pterygota</taxon>
        <taxon>Neoptera</taxon>
        <taxon>Polyneoptera</taxon>
        <taxon>Phasmatodea</taxon>
        <taxon>Verophasmatodea</taxon>
        <taxon>Anareolatae</taxon>
        <taxon>Phasmatidae</taxon>
        <taxon>Eurycanthinae</taxon>
        <taxon>Dryococelus</taxon>
    </lineage>
</organism>
<sequence length="364" mass="40702">MNCRLDTSVLRILEPQLCVHWLLPHTWQLWDSQGVSTCKSANGSEACREGLINYDPIAKPLVPRTPAAHTPTIWRHYGQQHVGDLLANQHLVTYLPACIPANREPFVARIVIGPYLIWHALGNSAPINEHFTTVCTNHVQFSQEGRGFSSLQQPMEKRSRAPVQRPIKVKRDENGAAPECEGGETEYPRENPPINGIVRNESWRSETPQPHANSSKKVTYLLVGCRHGQSSIFCSTRPGGVKLPECWVFTNSSEFNRACRVNGGSVSRVELTCKGSSQVADRLDCPPHTPSRTGLLPDSRKWESRRTMPLVGAFSRGSPVSPAPSFRRRSAFTSITLIDSQDLKTKSLHSRPWLPAVRNRLRIE</sequence>
<comment type="caution">
    <text evidence="2">The sequence shown here is derived from an EMBL/GenBank/DDBJ whole genome shotgun (WGS) entry which is preliminary data.</text>
</comment>
<proteinExistence type="predicted"/>
<keyword evidence="3" id="KW-1185">Reference proteome</keyword>
<gene>
    <name evidence="2" type="ORF">PR048_007082</name>
</gene>
<evidence type="ECO:0000313" key="3">
    <source>
        <dbReference type="Proteomes" id="UP001159363"/>
    </source>
</evidence>
<dbReference type="Proteomes" id="UP001159363">
    <property type="component" value="Chromosome 2"/>
</dbReference>
<evidence type="ECO:0000313" key="2">
    <source>
        <dbReference type="EMBL" id="KAJ8894428.1"/>
    </source>
</evidence>
<dbReference type="EMBL" id="JARBHB010000002">
    <property type="protein sequence ID" value="KAJ8894428.1"/>
    <property type="molecule type" value="Genomic_DNA"/>
</dbReference>
<accession>A0ABQ9IEV0</accession>
<evidence type="ECO:0000256" key="1">
    <source>
        <dbReference type="SAM" id="MobiDB-lite"/>
    </source>
</evidence>
<reference evidence="2 3" key="1">
    <citation type="submission" date="2023-02" db="EMBL/GenBank/DDBJ databases">
        <title>LHISI_Scaffold_Assembly.</title>
        <authorList>
            <person name="Stuart O.P."/>
            <person name="Cleave R."/>
            <person name="Magrath M.J.L."/>
            <person name="Mikheyev A.S."/>
        </authorList>
    </citation>
    <scope>NUCLEOTIDE SEQUENCE [LARGE SCALE GENOMIC DNA]</scope>
    <source>
        <strain evidence="2">Daus_M_001</strain>
        <tissue evidence="2">Leg muscle</tissue>
    </source>
</reference>
<protein>
    <submittedName>
        <fullName evidence="2">Uncharacterized protein</fullName>
    </submittedName>
</protein>
<name>A0ABQ9IEV0_9NEOP</name>